<protein>
    <submittedName>
        <fullName evidence="3">NAD-dependent epimerase/dehydratase family protein</fullName>
    </submittedName>
</protein>
<feature type="domain" description="NAD-dependent epimerase/dehydratase" evidence="2">
    <location>
        <begin position="4"/>
        <end position="213"/>
    </location>
</feature>
<keyword evidence="4" id="KW-1185">Reference proteome</keyword>
<reference evidence="3 4" key="1">
    <citation type="submission" date="2019-11" db="EMBL/GenBank/DDBJ databases">
        <authorList>
            <person name="Zheng R.K."/>
            <person name="Sun C.M."/>
        </authorList>
    </citation>
    <scope>NUCLEOTIDE SEQUENCE [LARGE SCALE GENOMIC DNA]</scope>
    <source>
        <strain evidence="3 4">WC007</strain>
    </source>
</reference>
<comment type="similarity">
    <text evidence="1">Belongs to the NAD(P)-dependent epimerase/dehydratase family.</text>
</comment>
<evidence type="ECO:0000313" key="3">
    <source>
        <dbReference type="EMBL" id="QGY46575.1"/>
    </source>
</evidence>
<proteinExistence type="inferred from homology"/>
<evidence type="ECO:0000313" key="4">
    <source>
        <dbReference type="Proteomes" id="UP000428260"/>
    </source>
</evidence>
<dbReference type="SUPFAM" id="SSF51735">
    <property type="entry name" value="NAD(P)-binding Rossmann-fold domains"/>
    <property type="match status" value="1"/>
</dbReference>
<dbReference type="PANTHER" id="PTHR43000">
    <property type="entry name" value="DTDP-D-GLUCOSE 4,6-DEHYDRATASE-RELATED"/>
    <property type="match status" value="1"/>
</dbReference>
<dbReference type="RefSeq" id="WP_158869706.1">
    <property type="nucleotide sequence ID" value="NZ_CP046401.1"/>
</dbReference>
<dbReference type="InterPro" id="IPR036291">
    <property type="entry name" value="NAD(P)-bd_dom_sf"/>
</dbReference>
<dbReference type="EMBL" id="CP046401">
    <property type="protein sequence ID" value="QGY46575.1"/>
    <property type="molecule type" value="Genomic_DNA"/>
</dbReference>
<dbReference type="Pfam" id="PF01370">
    <property type="entry name" value="Epimerase"/>
    <property type="match status" value="1"/>
</dbReference>
<dbReference type="AlphaFoldDB" id="A0A6I6JU03"/>
<evidence type="ECO:0000259" key="2">
    <source>
        <dbReference type="Pfam" id="PF01370"/>
    </source>
</evidence>
<dbReference type="Proteomes" id="UP000428260">
    <property type="component" value="Chromosome"/>
</dbReference>
<dbReference type="InterPro" id="IPR001509">
    <property type="entry name" value="Epimerase_deHydtase"/>
</dbReference>
<dbReference type="Gene3D" id="3.40.50.720">
    <property type="entry name" value="NAD(P)-binding Rossmann-like Domain"/>
    <property type="match status" value="1"/>
</dbReference>
<organism evidence="3 4">
    <name type="scientific">Maribellus comscasis</name>
    <dbReference type="NCBI Taxonomy" id="2681766"/>
    <lineage>
        <taxon>Bacteria</taxon>
        <taxon>Pseudomonadati</taxon>
        <taxon>Bacteroidota</taxon>
        <taxon>Bacteroidia</taxon>
        <taxon>Marinilabiliales</taxon>
        <taxon>Prolixibacteraceae</taxon>
        <taxon>Maribellus</taxon>
    </lineage>
</organism>
<name>A0A6I6JU03_9BACT</name>
<gene>
    <name evidence="3" type="ORF">GM418_23815</name>
</gene>
<evidence type="ECO:0000256" key="1">
    <source>
        <dbReference type="ARBA" id="ARBA00007637"/>
    </source>
</evidence>
<sequence>MKFLFTGGSGFLGKSVIPKLENEFDVISIGLNKTDKIQWDLSKRIPAFVNNYDVVLHAAGKAHRVPRSIVESLSFFNVNLDGTKNLCEALEPHPPKSFIFISTVAVYGIEVGNEIDENYPLNGNSPYALSKIEAETFLKNWCKKYNVKLSILRPSLIAGQNPPGNLGAMINGLKTGRYLRIGDGGARKSILMAEDIARLIPKLIQKGGTYNICDNHHPSFFELEELIASQLNKKGPKAIPIWLAKTMGSIGDLFGSKAPINTAKLEKITQSLTFSNEKAKRELNWEPLDVLKNFKIESRYANKF</sequence>
<accession>A0A6I6JU03</accession>
<dbReference type="KEGG" id="mcos:GM418_23815"/>